<proteinExistence type="predicted"/>
<feature type="region of interest" description="Disordered" evidence="1">
    <location>
        <begin position="1"/>
        <end position="28"/>
    </location>
</feature>
<name>A0A6C0C285_9ZZZZ</name>
<organism evidence="2">
    <name type="scientific">viral metagenome</name>
    <dbReference type="NCBI Taxonomy" id="1070528"/>
    <lineage>
        <taxon>unclassified sequences</taxon>
        <taxon>metagenomes</taxon>
        <taxon>organismal metagenomes</taxon>
    </lineage>
</organism>
<evidence type="ECO:0000256" key="1">
    <source>
        <dbReference type="SAM" id="MobiDB-lite"/>
    </source>
</evidence>
<dbReference type="AlphaFoldDB" id="A0A6C0C285"/>
<accession>A0A6C0C285</accession>
<evidence type="ECO:0000313" key="2">
    <source>
        <dbReference type="EMBL" id="QHS97673.1"/>
    </source>
</evidence>
<reference evidence="2" key="1">
    <citation type="journal article" date="2020" name="Nature">
        <title>Giant virus diversity and host interactions through global metagenomics.</title>
        <authorList>
            <person name="Schulz F."/>
            <person name="Roux S."/>
            <person name="Paez-Espino D."/>
            <person name="Jungbluth S."/>
            <person name="Walsh D.A."/>
            <person name="Denef V.J."/>
            <person name="McMahon K.D."/>
            <person name="Konstantinidis K.T."/>
            <person name="Eloe-Fadrosh E.A."/>
            <person name="Kyrpides N.C."/>
            <person name="Woyke T."/>
        </authorList>
    </citation>
    <scope>NUCLEOTIDE SEQUENCE</scope>
    <source>
        <strain evidence="2">GVMAG-M-3300020182-33</strain>
    </source>
</reference>
<sequence length="241" mass="27613">MHYTAACSNEDAAETMPGRARSRSPRRELRQDECLQQCWRLGKKRAYSNSSCIELLRVHEHIPASFKLYRDDEWLRGCPSKFTPLTKEAIATPFPAVKMNVGVHCSDLAHRIELLDEWVFAEVKRQQHNLGIPFTGGLDINTRSSLFTRENRPPTLDAKIYMDSCAKPTQIAINECPQNNVRDALLHLADCFPSWHDWQCIPFRAEVQPTHVWVAHHTGKIGIDYKLVSLYLLHDTPDAHS</sequence>
<dbReference type="EMBL" id="MN739301">
    <property type="protein sequence ID" value="QHS97673.1"/>
    <property type="molecule type" value="Genomic_DNA"/>
</dbReference>
<protein>
    <submittedName>
        <fullName evidence="2">Uncharacterized protein</fullName>
    </submittedName>
</protein>